<comment type="caution">
    <text evidence="1">The sequence shown here is derived from an EMBL/GenBank/DDBJ whole genome shotgun (WGS) entry which is preliminary data.</text>
</comment>
<gene>
    <name evidence="1" type="ORF">OIT47_010175</name>
</gene>
<keyword evidence="2" id="KW-1185">Reference proteome</keyword>
<sequence>MENGYQSVQEFLRNIIRDIVENDRLNFSENQAIVQQFEKQYIGIKQELSELKIKQDIMLMKLNDM</sequence>
<accession>A0ABT6D6R8</accession>
<dbReference type="RefSeq" id="WP_277426398.1">
    <property type="nucleotide sequence ID" value="NZ_JAOZFC020000003.1"/>
</dbReference>
<name>A0ABT6D6R8_9LACO</name>
<evidence type="ECO:0000313" key="1">
    <source>
        <dbReference type="EMBL" id="MDF9300634.1"/>
    </source>
</evidence>
<protein>
    <submittedName>
        <fullName evidence="1">Uncharacterized protein</fullName>
    </submittedName>
</protein>
<dbReference type="EMBL" id="JAOZFC020000003">
    <property type="protein sequence ID" value="MDF9300634.1"/>
    <property type="molecule type" value="Genomic_DNA"/>
</dbReference>
<organism evidence="1 2">
    <name type="scientific">Weissella fermenti</name>
    <dbReference type="NCBI Taxonomy" id="2987699"/>
    <lineage>
        <taxon>Bacteria</taxon>
        <taxon>Bacillati</taxon>
        <taxon>Bacillota</taxon>
        <taxon>Bacilli</taxon>
        <taxon>Lactobacillales</taxon>
        <taxon>Lactobacillaceae</taxon>
        <taxon>Weissella</taxon>
    </lineage>
</organism>
<reference evidence="1" key="1">
    <citation type="submission" date="2023-03" db="EMBL/GenBank/DDBJ databases">
        <title>Comparative genomics of Weissella fermenti BK2, and weissella type species.</title>
        <authorList>
            <person name="Lee J.K."/>
            <person name="Baek J.H."/>
            <person name="Kim J.M."/>
            <person name="Choi D.G."/>
            <person name="Jeon C.O."/>
        </authorList>
    </citation>
    <scope>NUCLEOTIDE SEQUENCE</scope>
    <source>
        <strain evidence="1">BK2</strain>
    </source>
</reference>
<dbReference type="Proteomes" id="UP001146336">
    <property type="component" value="Unassembled WGS sequence"/>
</dbReference>
<proteinExistence type="predicted"/>
<evidence type="ECO:0000313" key="2">
    <source>
        <dbReference type="Proteomes" id="UP001146336"/>
    </source>
</evidence>